<dbReference type="AlphaFoldDB" id="A0A6J5V671"/>
<evidence type="ECO:0000313" key="2">
    <source>
        <dbReference type="Proteomes" id="UP000507222"/>
    </source>
</evidence>
<protein>
    <submittedName>
        <fullName evidence="1">Uncharacterized protein</fullName>
    </submittedName>
</protein>
<evidence type="ECO:0000313" key="1">
    <source>
        <dbReference type="EMBL" id="CAB4284530.1"/>
    </source>
</evidence>
<accession>A0A6J5V671</accession>
<reference evidence="1 2" key="1">
    <citation type="submission" date="2020-05" db="EMBL/GenBank/DDBJ databases">
        <authorList>
            <person name="Campoy J."/>
            <person name="Schneeberger K."/>
            <person name="Spophaly S."/>
        </authorList>
    </citation>
    <scope>NUCLEOTIDE SEQUENCE [LARGE SCALE GENOMIC DNA]</scope>
    <source>
        <strain evidence="1">PruArmRojPasFocal</strain>
    </source>
</reference>
<proteinExistence type="predicted"/>
<gene>
    <name evidence="1" type="ORF">CURHAP_LOCUS40079</name>
</gene>
<name>A0A6J5V671_PRUAR</name>
<organism evidence="1 2">
    <name type="scientific">Prunus armeniaca</name>
    <name type="common">Apricot</name>
    <name type="synonym">Armeniaca vulgaris</name>
    <dbReference type="NCBI Taxonomy" id="36596"/>
    <lineage>
        <taxon>Eukaryota</taxon>
        <taxon>Viridiplantae</taxon>
        <taxon>Streptophyta</taxon>
        <taxon>Embryophyta</taxon>
        <taxon>Tracheophyta</taxon>
        <taxon>Spermatophyta</taxon>
        <taxon>Magnoliopsida</taxon>
        <taxon>eudicotyledons</taxon>
        <taxon>Gunneridae</taxon>
        <taxon>Pentapetalae</taxon>
        <taxon>rosids</taxon>
        <taxon>fabids</taxon>
        <taxon>Rosales</taxon>
        <taxon>Rosaceae</taxon>
        <taxon>Amygdaloideae</taxon>
        <taxon>Amygdaleae</taxon>
        <taxon>Prunus</taxon>
    </lineage>
</organism>
<dbReference type="EMBL" id="CAEKDK010000006">
    <property type="protein sequence ID" value="CAB4284530.1"/>
    <property type="molecule type" value="Genomic_DNA"/>
</dbReference>
<sequence>MDTWQSGIGNVVQRVMIHGKTKMKPAIPGESLKSTAGLRLITQKDNLKNLKEQRELSFVFHLSARSASLFCNLSARFRLSSTQRLKVEEGN</sequence>
<dbReference type="Proteomes" id="UP000507222">
    <property type="component" value="Unassembled WGS sequence"/>
</dbReference>